<dbReference type="Pfam" id="PF13692">
    <property type="entry name" value="Glyco_trans_1_4"/>
    <property type="match status" value="1"/>
</dbReference>
<dbReference type="STRING" id="706587.Desti_4307"/>
<dbReference type="GO" id="GO:0016758">
    <property type="term" value="F:hexosyltransferase activity"/>
    <property type="evidence" value="ECO:0007669"/>
    <property type="project" value="TreeGrafter"/>
</dbReference>
<evidence type="ECO:0000313" key="3">
    <source>
        <dbReference type="Proteomes" id="UP000006055"/>
    </source>
</evidence>
<dbReference type="eggNOG" id="COG0438">
    <property type="taxonomic scope" value="Bacteria"/>
</dbReference>
<protein>
    <submittedName>
        <fullName evidence="2">Glycosyltransferase</fullName>
    </submittedName>
</protein>
<dbReference type="PANTHER" id="PTHR45947">
    <property type="entry name" value="SULFOQUINOVOSYL TRANSFERASE SQD2"/>
    <property type="match status" value="1"/>
</dbReference>
<feature type="domain" description="Glycosyltransferase subfamily 4-like N-terminal" evidence="1">
    <location>
        <begin position="25"/>
        <end position="210"/>
    </location>
</feature>
<reference evidence="3" key="1">
    <citation type="submission" date="2012-06" db="EMBL/GenBank/DDBJ databases">
        <title>Complete sequence of chromosome of Desulfomonile tiedjei DSM 6799.</title>
        <authorList>
            <person name="Lucas S."/>
            <person name="Copeland A."/>
            <person name="Lapidus A."/>
            <person name="Glavina del Rio T."/>
            <person name="Dalin E."/>
            <person name="Tice H."/>
            <person name="Bruce D."/>
            <person name="Goodwin L."/>
            <person name="Pitluck S."/>
            <person name="Peters L."/>
            <person name="Ovchinnikova G."/>
            <person name="Zeytun A."/>
            <person name="Lu M."/>
            <person name="Kyrpides N."/>
            <person name="Mavromatis K."/>
            <person name="Ivanova N."/>
            <person name="Brettin T."/>
            <person name="Detter J.C."/>
            <person name="Han C."/>
            <person name="Larimer F."/>
            <person name="Land M."/>
            <person name="Hauser L."/>
            <person name="Markowitz V."/>
            <person name="Cheng J.-F."/>
            <person name="Hugenholtz P."/>
            <person name="Woyke T."/>
            <person name="Wu D."/>
            <person name="Spring S."/>
            <person name="Schroeder M."/>
            <person name="Brambilla E."/>
            <person name="Klenk H.-P."/>
            <person name="Eisen J.A."/>
        </authorList>
    </citation>
    <scope>NUCLEOTIDE SEQUENCE [LARGE SCALE GENOMIC DNA]</scope>
    <source>
        <strain evidence="3">ATCC 49306 / DSM 6799 / DCB-1</strain>
    </source>
</reference>
<dbReference type="InterPro" id="IPR050194">
    <property type="entry name" value="Glycosyltransferase_grp1"/>
</dbReference>
<organism evidence="2 3">
    <name type="scientific">Desulfomonile tiedjei (strain ATCC 49306 / DSM 6799 / DCB-1)</name>
    <dbReference type="NCBI Taxonomy" id="706587"/>
    <lineage>
        <taxon>Bacteria</taxon>
        <taxon>Pseudomonadati</taxon>
        <taxon>Thermodesulfobacteriota</taxon>
        <taxon>Desulfomonilia</taxon>
        <taxon>Desulfomonilales</taxon>
        <taxon>Desulfomonilaceae</taxon>
        <taxon>Desulfomonile</taxon>
    </lineage>
</organism>
<dbReference type="Pfam" id="PF13579">
    <property type="entry name" value="Glyco_trans_4_4"/>
    <property type="match status" value="1"/>
</dbReference>
<dbReference type="SUPFAM" id="SSF53756">
    <property type="entry name" value="UDP-Glycosyltransferase/glycogen phosphorylase"/>
    <property type="match status" value="1"/>
</dbReference>
<dbReference type="CDD" id="cd03794">
    <property type="entry name" value="GT4_WbuB-like"/>
    <property type="match status" value="1"/>
</dbReference>
<evidence type="ECO:0000259" key="1">
    <source>
        <dbReference type="Pfam" id="PF13579"/>
    </source>
</evidence>
<keyword evidence="2" id="KW-0808">Transferase</keyword>
<dbReference type="RefSeq" id="WP_014812061.1">
    <property type="nucleotide sequence ID" value="NC_018025.1"/>
</dbReference>
<dbReference type="Proteomes" id="UP000006055">
    <property type="component" value="Chromosome"/>
</dbReference>
<dbReference type="Gene3D" id="3.40.50.2000">
    <property type="entry name" value="Glycogen Phosphorylase B"/>
    <property type="match status" value="2"/>
</dbReference>
<keyword evidence="3" id="KW-1185">Reference proteome</keyword>
<accession>I4CBK0</accession>
<sequence>MKTTAAGNAMRILLINQYAGSPNHGMEYRPYCLARQWTSSGHDVNVLAASFSHLRTRNPKVTGIAFQEEVSGIHYGWVRSPSYDGNGLLRAINMLSFPLLLSTYGWGLCRNTKPDMVIVSSPNPFTILPGYLLAKQTGAKLIFEVRDLWPLTLMELAGMSRRHPFISALQWVEDFAYRKANCVVSLLPKAEDYMVSRGMDRRKFVYIPNGCDLEEWDSTASDMPSEHADTFQRLRDQGRFIVVYAGNHGLANALDTLIDAATDLIDTSVTFVLVGKGPEKERLSRRVARQNLSNVVFLPPVLHSSLPKLLAAADACYIGLVYSPIFQYGISPNKLLDYMMAGKPIIHAIEAGNDLVAESMCGISVSPDEPSNISEAVVTLMRMDSGKREAMGRRGREYVEKNHSYEVLSNRFLELVTTTS</sequence>
<gene>
    <name evidence="2" type="ordered locus">Desti_4307</name>
</gene>
<dbReference type="PANTHER" id="PTHR45947:SF3">
    <property type="entry name" value="SULFOQUINOVOSYL TRANSFERASE SQD2"/>
    <property type="match status" value="1"/>
</dbReference>
<dbReference type="HOGENOM" id="CLU_009583_11_2_7"/>
<dbReference type="InterPro" id="IPR028098">
    <property type="entry name" value="Glyco_trans_4-like_N"/>
</dbReference>
<proteinExistence type="predicted"/>
<name>I4CBK0_DESTA</name>
<dbReference type="AlphaFoldDB" id="I4CBK0"/>
<evidence type="ECO:0000313" key="2">
    <source>
        <dbReference type="EMBL" id="AFM26941.1"/>
    </source>
</evidence>
<dbReference type="EMBL" id="CP003360">
    <property type="protein sequence ID" value="AFM26941.1"/>
    <property type="molecule type" value="Genomic_DNA"/>
</dbReference>
<dbReference type="KEGG" id="dti:Desti_4307"/>